<evidence type="ECO:0000256" key="1">
    <source>
        <dbReference type="ARBA" id="ARBA00004123"/>
    </source>
</evidence>
<gene>
    <name evidence="9" type="ORF">PBIL07802_LOCUS13767</name>
</gene>
<dbReference type="GO" id="GO:0003676">
    <property type="term" value="F:nucleic acid binding"/>
    <property type="evidence" value="ECO:0007669"/>
    <property type="project" value="InterPro"/>
</dbReference>
<dbReference type="PANTHER" id="PTHR12801:SF115">
    <property type="entry name" value="FI18136P1-RELATED"/>
    <property type="match status" value="1"/>
</dbReference>
<dbReference type="AlphaFoldDB" id="A0A7S3G5U3"/>
<evidence type="ECO:0000259" key="8">
    <source>
        <dbReference type="SMART" id="SM00479"/>
    </source>
</evidence>
<dbReference type="InterPro" id="IPR012337">
    <property type="entry name" value="RNaseH-like_sf"/>
</dbReference>
<reference evidence="9" key="1">
    <citation type="submission" date="2021-01" db="EMBL/GenBank/DDBJ databases">
        <authorList>
            <person name="Corre E."/>
            <person name="Pelletier E."/>
            <person name="Niang G."/>
            <person name="Scheremetjew M."/>
            <person name="Finn R."/>
            <person name="Kale V."/>
            <person name="Holt S."/>
            <person name="Cochrane G."/>
            <person name="Meng A."/>
            <person name="Brown T."/>
            <person name="Cohen L."/>
        </authorList>
    </citation>
    <scope>NUCLEOTIDE SEQUENCE</scope>
    <source>
        <strain evidence="9">NIES-2562</strain>
    </source>
</reference>
<evidence type="ECO:0000256" key="6">
    <source>
        <dbReference type="ARBA" id="ARBA00023242"/>
    </source>
</evidence>
<feature type="region of interest" description="Disordered" evidence="7">
    <location>
        <begin position="1"/>
        <end position="64"/>
    </location>
</feature>
<dbReference type="PANTHER" id="PTHR12801">
    <property type="entry name" value="RNA EXONUCLEASE REXO1 / RECO3 FAMILY MEMBER-RELATED"/>
    <property type="match status" value="1"/>
</dbReference>
<dbReference type="CDD" id="cd06145">
    <property type="entry name" value="REX1_like"/>
    <property type="match status" value="1"/>
</dbReference>
<dbReference type="InterPro" id="IPR047021">
    <property type="entry name" value="REXO1/3/4-like"/>
</dbReference>
<evidence type="ECO:0000256" key="5">
    <source>
        <dbReference type="ARBA" id="ARBA00022839"/>
    </source>
</evidence>
<feature type="compositionally biased region" description="Basic residues" evidence="7">
    <location>
        <begin position="50"/>
        <end position="63"/>
    </location>
</feature>
<keyword evidence="4" id="KW-0378">Hydrolase</keyword>
<dbReference type="EMBL" id="HBIB01021240">
    <property type="protein sequence ID" value="CAE0251543.1"/>
    <property type="molecule type" value="Transcribed_RNA"/>
</dbReference>
<evidence type="ECO:0000256" key="2">
    <source>
        <dbReference type="ARBA" id="ARBA00006357"/>
    </source>
</evidence>
<dbReference type="InterPro" id="IPR034922">
    <property type="entry name" value="REX1-like_exo"/>
</dbReference>
<evidence type="ECO:0000256" key="7">
    <source>
        <dbReference type="SAM" id="MobiDB-lite"/>
    </source>
</evidence>
<accession>A0A7S3G5U3</accession>
<dbReference type="SMART" id="SM00479">
    <property type="entry name" value="EXOIII"/>
    <property type="match status" value="1"/>
</dbReference>
<dbReference type="GO" id="GO:0004527">
    <property type="term" value="F:exonuclease activity"/>
    <property type="evidence" value="ECO:0007669"/>
    <property type="project" value="UniProtKB-KW"/>
</dbReference>
<dbReference type="InterPro" id="IPR036397">
    <property type="entry name" value="RNaseH_sf"/>
</dbReference>
<feature type="domain" description="Exonuclease" evidence="8">
    <location>
        <begin position="287"/>
        <end position="449"/>
    </location>
</feature>
<evidence type="ECO:0000313" key="9">
    <source>
        <dbReference type="EMBL" id="CAE0251543.1"/>
    </source>
</evidence>
<organism evidence="9">
    <name type="scientific">Palpitomonas bilix</name>
    <dbReference type="NCBI Taxonomy" id="652834"/>
    <lineage>
        <taxon>Eukaryota</taxon>
        <taxon>Eukaryota incertae sedis</taxon>
    </lineage>
</organism>
<dbReference type="InterPro" id="IPR013520">
    <property type="entry name" value="Ribonucl_H"/>
</dbReference>
<sequence length="609" mass="66842">MAAENRFASLAVESDEERSSEGTPTGGGEGGGSEGEKGRKRKEMSPAEVKRKKKKEMKKKKKLIASNTASADDYKDVYGENAVASLSFSVEKGCGNDGRIRLRDVQNAVRWVLADGMKPNWVLFKAMPLIKSVVVLFLNNINPAEMEGVEESKRFTEGPIPLLQPGSAEKVYSPVSNFLQCSVKKTAAQIKAERTKAKAVSKKMQSKGREGWGSKSEVYLMTLDEMEDAGFPTDEDIEHTQLEQASRAEVEEGEEEGGSKADQAGVFEPPAYISTREGEHAKSSDRSLYAIDCEMVRTGWGSELARVTLVNDGEIVVYDEYVKPRNQVIDYLTMYSGITEESLRNVTKTVEDVRKELVEKFIFPHTVLCGHSLENDLKALRLVHERVVDTSIIYPHPRGLPCRYGLKQLAYKFLDRKVIQKKGAGGHDSAEDAITALQLVKKKVERGPSYGSNAEVIENLFDIVTSESVDNKAAAVASTAQLSSICPSESTASAVPAENLGDVMKKAASLAKTHQLVYAVAEAGQQEGEGKKMGVDEIAAQMYSSLPPNTFLVIIPGNRDLTDLNSASSRQRQAETREEAEKIGGEVKQIVQRLKQNYFLCTIVDPALQ</sequence>
<dbReference type="GO" id="GO:0005634">
    <property type="term" value="C:nucleus"/>
    <property type="evidence" value="ECO:0007669"/>
    <property type="project" value="UniProtKB-SubCell"/>
</dbReference>
<dbReference type="Pfam" id="PF00929">
    <property type="entry name" value="RNase_T"/>
    <property type="match status" value="1"/>
</dbReference>
<dbReference type="Gene3D" id="3.30.420.10">
    <property type="entry name" value="Ribonuclease H-like superfamily/Ribonuclease H"/>
    <property type="match status" value="1"/>
</dbReference>
<feature type="region of interest" description="Disordered" evidence="7">
    <location>
        <begin position="243"/>
        <end position="267"/>
    </location>
</feature>
<dbReference type="GO" id="GO:0010629">
    <property type="term" value="P:negative regulation of gene expression"/>
    <property type="evidence" value="ECO:0007669"/>
    <property type="project" value="UniProtKB-ARBA"/>
</dbReference>
<dbReference type="SUPFAM" id="SSF53098">
    <property type="entry name" value="Ribonuclease H-like"/>
    <property type="match status" value="1"/>
</dbReference>
<name>A0A7S3G5U3_9EUKA</name>
<protein>
    <recommendedName>
        <fullName evidence="8">Exonuclease domain-containing protein</fullName>
    </recommendedName>
</protein>
<keyword evidence="3" id="KW-0540">Nuclease</keyword>
<feature type="compositionally biased region" description="Gly residues" evidence="7">
    <location>
        <begin position="24"/>
        <end position="33"/>
    </location>
</feature>
<evidence type="ECO:0000256" key="4">
    <source>
        <dbReference type="ARBA" id="ARBA00022801"/>
    </source>
</evidence>
<dbReference type="FunFam" id="3.30.420.10:FF:000031">
    <property type="entry name" value="RNA exonuclease 1"/>
    <property type="match status" value="1"/>
</dbReference>
<proteinExistence type="inferred from homology"/>
<comment type="similarity">
    <text evidence="2">Belongs to the REXO1/REXO3 family.</text>
</comment>
<keyword evidence="6" id="KW-0539">Nucleus</keyword>
<comment type="subcellular location">
    <subcellularLocation>
        <location evidence="1">Nucleus</location>
    </subcellularLocation>
</comment>
<keyword evidence="5" id="KW-0269">Exonuclease</keyword>
<evidence type="ECO:0000256" key="3">
    <source>
        <dbReference type="ARBA" id="ARBA00022722"/>
    </source>
</evidence>